<evidence type="ECO:0000259" key="14">
    <source>
        <dbReference type="PROSITE" id="PS51194"/>
    </source>
</evidence>
<dbReference type="InterPro" id="IPR029295">
    <property type="entry name" value="SnAC"/>
</dbReference>
<dbReference type="SMART" id="SM00573">
    <property type="entry name" value="HSA"/>
    <property type="match status" value="1"/>
</dbReference>
<dbReference type="PROSITE" id="PS51192">
    <property type="entry name" value="HELICASE_ATP_BIND_1"/>
    <property type="match status" value="1"/>
</dbReference>
<dbReference type="InterPro" id="IPR001650">
    <property type="entry name" value="Helicase_C-like"/>
</dbReference>
<feature type="region of interest" description="Disordered" evidence="11">
    <location>
        <begin position="960"/>
        <end position="983"/>
    </location>
</feature>
<evidence type="ECO:0000256" key="11">
    <source>
        <dbReference type="SAM" id="MobiDB-lite"/>
    </source>
</evidence>
<dbReference type="Pfam" id="PF14619">
    <property type="entry name" value="SnAC"/>
    <property type="match status" value="1"/>
</dbReference>
<feature type="domain" description="Helicase ATP-binding" evidence="13">
    <location>
        <begin position="486"/>
        <end position="653"/>
    </location>
</feature>
<keyword evidence="4" id="KW-0067">ATP-binding</keyword>
<evidence type="ECO:0000256" key="5">
    <source>
        <dbReference type="ARBA" id="ARBA00023015"/>
    </source>
</evidence>
<feature type="domain" description="HSA" evidence="15">
    <location>
        <begin position="311"/>
        <end position="383"/>
    </location>
</feature>
<organism evidence="17 18">
    <name type="scientific">Polyrhizophydium stewartii</name>
    <dbReference type="NCBI Taxonomy" id="2732419"/>
    <lineage>
        <taxon>Eukaryota</taxon>
        <taxon>Fungi</taxon>
        <taxon>Fungi incertae sedis</taxon>
        <taxon>Chytridiomycota</taxon>
        <taxon>Chytridiomycota incertae sedis</taxon>
        <taxon>Chytridiomycetes</taxon>
        <taxon>Rhizophydiales</taxon>
        <taxon>Rhizophydiales incertae sedis</taxon>
        <taxon>Polyrhizophydium</taxon>
    </lineage>
</organism>
<dbReference type="SUPFAM" id="SSF47370">
    <property type="entry name" value="Bromodomain"/>
    <property type="match status" value="1"/>
</dbReference>
<dbReference type="SMART" id="SM00297">
    <property type="entry name" value="BROMO"/>
    <property type="match status" value="1"/>
</dbReference>
<feature type="coiled-coil region" evidence="10">
    <location>
        <begin position="356"/>
        <end position="383"/>
    </location>
</feature>
<feature type="compositionally biased region" description="Low complexity" evidence="11">
    <location>
        <begin position="1418"/>
        <end position="1434"/>
    </location>
</feature>
<dbReference type="InterPro" id="IPR014012">
    <property type="entry name" value="HSA_dom"/>
</dbReference>
<dbReference type="InterPro" id="IPR036427">
    <property type="entry name" value="Bromodomain-like_sf"/>
</dbReference>
<dbReference type="SMART" id="SM00487">
    <property type="entry name" value="DEXDc"/>
    <property type="match status" value="1"/>
</dbReference>
<dbReference type="PROSITE" id="PS50014">
    <property type="entry name" value="BROMODOMAIN_2"/>
    <property type="match status" value="1"/>
</dbReference>
<keyword evidence="2" id="KW-0547">Nucleotide-binding</keyword>
<dbReference type="PANTHER" id="PTHR10799">
    <property type="entry name" value="SNF2/RAD54 HELICASE FAMILY"/>
    <property type="match status" value="1"/>
</dbReference>
<evidence type="ECO:0000256" key="1">
    <source>
        <dbReference type="ARBA" id="ARBA00004123"/>
    </source>
</evidence>
<evidence type="ECO:0000256" key="6">
    <source>
        <dbReference type="ARBA" id="ARBA00023117"/>
    </source>
</evidence>
<feature type="domain" description="QLQ" evidence="16">
    <location>
        <begin position="86"/>
        <end position="121"/>
    </location>
</feature>
<dbReference type="SMART" id="SM00951">
    <property type="entry name" value="QLQ"/>
    <property type="match status" value="1"/>
</dbReference>
<dbReference type="SMART" id="SM00490">
    <property type="entry name" value="HELICc"/>
    <property type="match status" value="1"/>
</dbReference>
<dbReference type="Gene3D" id="3.40.50.300">
    <property type="entry name" value="P-loop containing nucleotide triphosphate hydrolases"/>
    <property type="match status" value="1"/>
</dbReference>
<dbReference type="PROSITE" id="PS51194">
    <property type="entry name" value="HELICASE_CTER"/>
    <property type="match status" value="1"/>
</dbReference>
<evidence type="ECO:0000256" key="4">
    <source>
        <dbReference type="ARBA" id="ARBA00022840"/>
    </source>
</evidence>
<evidence type="ECO:0000259" key="12">
    <source>
        <dbReference type="PROSITE" id="PS50014"/>
    </source>
</evidence>
<feature type="region of interest" description="Disordered" evidence="11">
    <location>
        <begin position="293"/>
        <end position="324"/>
    </location>
</feature>
<evidence type="ECO:0000256" key="10">
    <source>
        <dbReference type="SAM" id="Coils"/>
    </source>
</evidence>
<dbReference type="PROSITE" id="PS51204">
    <property type="entry name" value="HSA"/>
    <property type="match status" value="1"/>
</dbReference>
<keyword evidence="7" id="KW-0804">Transcription</keyword>
<evidence type="ECO:0000313" key="17">
    <source>
        <dbReference type="EMBL" id="KAL2914601.1"/>
    </source>
</evidence>
<feature type="compositionally biased region" description="Low complexity" evidence="11">
    <location>
        <begin position="1164"/>
        <end position="1176"/>
    </location>
</feature>
<keyword evidence="6 9" id="KW-0103">Bromodomain</keyword>
<feature type="region of interest" description="Disordered" evidence="11">
    <location>
        <begin position="1007"/>
        <end position="1036"/>
    </location>
</feature>
<dbReference type="InterPro" id="IPR038718">
    <property type="entry name" value="SNF2-like_sf"/>
</dbReference>
<dbReference type="SMART" id="SM01314">
    <property type="entry name" value="SnAC"/>
    <property type="match status" value="1"/>
</dbReference>
<evidence type="ECO:0000259" key="15">
    <source>
        <dbReference type="PROSITE" id="PS51204"/>
    </source>
</evidence>
<dbReference type="Gene3D" id="1.20.920.10">
    <property type="entry name" value="Bromodomain-like"/>
    <property type="match status" value="1"/>
</dbReference>
<evidence type="ECO:0000256" key="8">
    <source>
        <dbReference type="ARBA" id="ARBA00023242"/>
    </source>
</evidence>
<dbReference type="Pfam" id="PF00271">
    <property type="entry name" value="Helicase_C"/>
    <property type="match status" value="1"/>
</dbReference>
<keyword evidence="8" id="KW-0539">Nucleus</keyword>
<dbReference type="Pfam" id="PF00176">
    <property type="entry name" value="SNF2-rel_dom"/>
    <property type="match status" value="1"/>
</dbReference>
<evidence type="ECO:0000256" key="9">
    <source>
        <dbReference type="PROSITE-ProRule" id="PRU00035"/>
    </source>
</evidence>
<dbReference type="InterPro" id="IPR000330">
    <property type="entry name" value="SNF2_N"/>
</dbReference>
<dbReference type="SUPFAM" id="SSF52540">
    <property type="entry name" value="P-loop containing nucleoside triphosphate hydrolases"/>
    <property type="match status" value="2"/>
</dbReference>
<comment type="subcellular location">
    <subcellularLocation>
        <location evidence="1">Nucleus</location>
    </subcellularLocation>
</comment>
<feature type="domain" description="Helicase C-terminal" evidence="14">
    <location>
        <begin position="796"/>
        <end position="959"/>
    </location>
</feature>
<dbReference type="Pfam" id="PF00439">
    <property type="entry name" value="Bromodomain"/>
    <property type="match status" value="1"/>
</dbReference>
<feature type="compositionally biased region" description="Basic residues" evidence="11">
    <location>
        <begin position="1151"/>
        <end position="1163"/>
    </location>
</feature>
<dbReference type="Pfam" id="PF07529">
    <property type="entry name" value="HSA"/>
    <property type="match status" value="1"/>
</dbReference>
<feature type="compositionally biased region" description="Basic and acidic residues" evidence="11">
    <location>
        <begin position="297"/>
        <end position="324"/>
    </location>
</feature>
<dbReference type="GO" id="GO:0004386">
    <property type="term" value="F:helicase activity"/>
    <property type="evidence" value="ECO:0007669"/>
    <property type="project" value="UniProtKB-KW"/>
</dbReference>
<feature type="region of interest" description="Disordered" evidence="11">
    <location>
        <begin position="1095"/>
        <end position="1226"/>
    </location>
</feature>
<dbReference type="Gene3D" id="3.40.50.10810">
    <property type="entry name" value="Tandem AAA-ATPase domain"/>
    <property type="match status" value="1"/>
</dbReference>
<feature type="region of interest" description="Disordered" evidence="11">
    <location>
        <begin position="1384"/>
        <end position="1444"/>
    </location>
</feature>
<dbReference type="InterPro" id="IPR014978">
    <property type="entry name" value="Gln-Leu-Gln_QLQ"/>
</dbReference>
<accession>A0ABR4N4Z1</accession>
<evidence type="ECO:0000259" key="16">
    <source>
        <dbReference type="PROSITE" id="PS51666"/>
    </source>
</evidence>
<dbReference type="InterPro" id="IPR001487">
    <property type="entry name" value="Bromodomain"/>
</dbReference>
<keyword evidence="3" id="KW-0378">Hydrolase</keyword>
<name>A0ABR4N4Z1_9FUNG</name>
<dbReference type="InterPro" id="IPR014001">
    <property type="entry name" value="Helicase_ATP-bd"/>
</dbReference>
<dbReference type="InterPro" id="IPR049730">
    <property type="entry name" value="SNF2/RAD54-like_C"/>
</dbReference>
<feature type="region of interest" description="Disordered" evidence="11">
    <location>
        <begin position="1052"/>
        <end position="1074"/>
    </location>
</feature>
<evidence type="ECO:0000313" key="18">
    <source>
        <dbReference type="Proteomes" id="UP001527925"/>
    </source>
</evidence>
<dbReference type="Pfam" id="PF08880">
    <property type="entry name" value="QLQ"/>
    <property type="match status" value="1"/>
</dbReference>
<dbReference type="CDD" id="cd17996">
    <property type="entry name" value="DEXHc_SMARCA2_SMARCA4"/>
    <property type="match status" value="1"/>
</dbReference>
<dbReference type="CDD" id="cd18793">
    <property type="entry name" value="SF2_C_SNF"/>
    <property type="match status" value="1"/>
</dbReference>
<keyword evidence="17" id="KW-0347">Helicase</keyword>
<dbReference type="Proteomes" id="UP001527925">
    <property type="component" value="Unassembled WGS sequence"/>
</dbReference>
<feature type="compositionally biased region" description="Gly residues" evidence="11">
    <location>
        <begin position="1386"/>
        <end position="1403"/>
    </location>
</feature>
<dbReference type="EMBL" id="JADGIZ020000032">
    <property type="protein sequence ID" value="KAL2914601.1"/>
    <property type="molecule type" value="Genomic_DNA"/>
</dbReference>
<evidence type="ECO:0000259" key="13">
    <source>
        <dbReference type="PROSITE" id="PS51192"/>
    </source>
</evidence>
<keyword evidence="10" id="KW-0175">Coiled coil</keyword>
<feature type="domain" description="Bromo" evidence="12">
    <location>
        <begin position="1272"/>
        <end position="1342"/>
    </location>
</feature>
<evidence type="ECO:0000256" key="7">
    <source>
        <dbReference type="ARBA" id="ARBA00023163"/>
    </source>
</evidence>
<dbReference type="PROSITE" id="PS51666">
    <property type="entry name" value="QLQ"/>
    <property type="match status" value="1"/>
</dbReference>
<dbReference type="PRINTS" id="PR00503">
    <property type="entry name" value="BROMODOMAIN"/>
</dbReference>
<comment type="caution">
    <text evidence="17">The sequence shown here is derived from an EMBL/GenBank/DDBJ whole genome shotgun (WGS) entry which is preliminary data.</text>
</comment>
<evidence type="ECO:0000256" key="3">
    <source>
        <dbReference type="ARBA" id="ARBA00022801"/>
    </source>
</evidence>
<feature type="compositionally biased region" description="Acidic residues" evidence="11">
    <location>
        <begin position="1177"/>
        <end position="1195"/>
    </location>
</feature>
<keyword evidence="18" id="KW-1185">Reference proteome</keyword>
<sequence length="1444" mass="161581">MLGHLAAQPAVRVTYTPEEIKGIIAKAQQLKSNGASEQSDPEFARLIGILREYSVMTQRQQVQQQQQIQQQSQLAGVGSPSQPQGSFTPAQLDVLRYQIQSYKLLAANKAVPDFLQQAAFDPASAAQAPAATELPPPAMIAQGIVAGAVKQEQLAQHPGGPAGPAVPVAPAAPAAQDALAAYSSPHVLSNTQISFAEFQKRLIVPSAMPTPIDHAALKAERERYLAARVEFRIKELESLPSNLSADLKLKSVIELKALRLLDKQRQLRAEIAESLSRSTTLATAVDRSTFRRVKKQSLREAHKTEQREREQRSEREKRERQKHTDFLETVNKHGRDFLAFHKQQQTRCVKLGNLIQRFHQNAAKEEERRLQRVSQERLNALKANDEEAYLKLIDKTKDTRITHLLEQTNSFLVSLTNAVEKQKSFVGNDFEIPVDQSAVVEDEDPEGTRDYYATAHRIREEVTEQPSILIGGTLKEYQIKGLQWMVSLYNNRLNGILADEMGLGKTIQTLSLITYLIEKKKQPGPFLVIVPLSTMTNWVLEFEKWAPAVKKIVYKGSPTERKNLASTVKAGDYNVIITTFEYIINPKDRPVLSKVKWVYMIIDEGHRLKNTESRLSTTLADYYSSRYRLILTGTPLQNNLPELWALLNFILPKIFNSVKSFDEWFNSPFSGSSGTGQDRIELNEEEQLLIIRRLHKVMRPFLLRRLKKDVESELPDKVETVVKCPMSALQQKLYDQIRNRRFGGEAFNKKKALNNLVMQFRKICNHPFVFDEVEDIINPQKVTDKNLYRVAGKFELLDRVLPKFKATGHRVLIFFQMTQIMDIMEDYLRWRGHTYLRLDGHTKPEERTIMLKTFNSPDNPPFIFLLSTRAGGLGLNLQTADTVIIYDSDWNPHQDLQAQDRAHRIGQKKEVRILRLITAKSVEETILARAQFKLEIDGKVIQAGKFDNKTSDREREELLRSLFGGDDEEEEKDDTKEKEGELEDAELNEIIARNQEEIEIFERMDQERRQQDEMQWRQAGNRGPPPPRLMQESELPQVFLEEPPADDKIGAEIYLGRGGRQRKEVSYDDGLNEDQWLNAIDHGDLEGYIARKRKNKLAAEARQKAKASSQRDGDDDDDEGGEGGNNGDPLELPDPVHAEEAPEEPAPKGQASKKRSRSGRSGRKSNASTAPASDPAAPDDDDAGAAVDDEGDNDDGGGGGRNKKRAKRGGGGAAASRGGAAGSDKRRKKLFADVDPDAPDTVDPAVRAALRRTFATAYKAVEEAEVESDDGYTRRRCELYLTLPDRADYADYYRFIDRPIAMDMIQHRARHAYYRDVASFVADFHLMFANAMKYNVEGSDVWLDAVELKKIFDDAIAQLCPGGQVQILAEDVEEAQRSAMAAAAASGGGGAGGTGAAGAGAGAGMERQESVDDSEFGGQQASASEVSESALAGARSLMDGEDDE</sequence>
<reference evidence="17 18" key="1">
    <citation type="submission" date="2023-09" db="EMBL/GenBank/DDBJ databases">
        <title>Pangenome analysis of Batrachochytrium dendrobatidis and related Chytrids.</title>
        <authorList>
            <person name="Yacoub M.N."/>
            <person name="Stajich J.E."/>
            <person name="James T.Y."/>
        </authorList>
    </citation>
    <scope>NUCLEOTIDE SEQUENCE [LARGE SCALE GENOMIC DNA]</scope>
    <source>
        <strain evidence="17 18">JEL0888</strain>
    </source>
</reference>
<keyword evidence="5" id="KW-0805">Transcription regulation</keyword>
<dbReference type="InterPro" id="IPR027417">
    <property type="entry name" value="P-loop_NTPase"/>
</dbReference>
<evidence type="ECO:0000256" key="2">
    <source>
        <dbReference type="ARBA" id="ARBA00022741"/>
    </source>
</evidence>
<dbReference type="Gene3D" id="1.20.5.170">
    <property type="match status" value="1"/>
</dbReference>
<proteinExistence type="predicted"/>
<protein>
    <submittedName>
        <fullName evidence="17">ATP-dependent DNA helicase Snf21</fullName>
    </submittedName>
</protein>
<gene>
    <name evidence="17" type="primary">snf21</name>
    <name evidence="17" type="ORF">HK105_205952</name>
</gene>